<protein>
    <submittedName>
        <fullName evidence="7">4-hydroxyphenylpyruvate dioxygenase</fullName>
        <ecNumber evidence="7">1.13.11.27</ecNumber>
    </submittedName>
</protein>
<reference evidence="8" key="1">
    <citation type="journal article" date="2007" name="Proc. Natl. Acad. Sci. U.S.A.">
        <title>Genome sequencing reveals complex secondary metabolome in the marine actinomycete Salinispora tropica.</title>
        <authorList>
            <person name="Udwary D.W."/>
            <person name="Zeigler L."/>
            <person name="Asolkar R.N."/>
            <person name="Singan V."/>
            <person name="Lapidus A."/>
            <person name="Fenical W."/>
            <person name="Jensen P.R."/>
            <person name="Moore B.S."/>
        </authorList>
    </citation>
    <scope>NUCLEOTIDE SEQUENCE [LARGE SCALE GENOMIC DNA]</scope>
    <source>
        <strain evidence="8">ATCC BAA-916 / DSM 44818 / CNB-440</strain>
    </source>
</reference>
<feature type="binding site" evidence="5">
    <location>
        <position position="329"/>
    </location>
    <ligand>
        <name>Fe cation</name>
        <dbReference type="ChEBI" id="CHEBI:24875"/>
    </ligand>
</feature>
<dbReference type="PANTHER" id="PTHR11959">
    <property type="entry name" value="4-HYDROXYPHENYLPYRUVATE DIOXYGENASE"/>
    <property type="match status" value="1"/>
</dbReference>
<dbReference type="HOGENOM" id="CLU_034004_1_1_11"/>
<dbReference type="Gene3D" id="3.10.180.10">
    <property type="entry name" value="2,3-Dihydroxybiphenyl 1,2-Dioxygenase, domain 1"/>
    <property type="match status" value="2"/>
</dbReference>
<dbReference type="InterPro" id="IPR029068">
    <property type="entry name" value="Glyas_Bleomycin-R_OHBP_Dase"/>
</dbReference>
<evidence type="ECO:0000256" key="5">
    <source>
        <dbReference type="PIRSR" id="PIRSR009283-1"/>
    </source>
</evidence>
<dbReference type="SUPFAM" id="SSF54593">
    <property type="entry name" value="Glyoxalase/Bleomycin resistance protein/Dihydroxybiphenyl dioxygenase"/>
    <property type="match status" value="1"/>
</dbReference>
<keyword evidence="7" id="KW-0560">Oxidoreductase</keyword>
<feature type="domain" description="VOC" evidence="6">
    <location>
        <begin position="167"/>
        <end position="318"/>
    </location>
</feature>
<dbReference type="RefSeq" id="WP_012013952.1">
    <property type="nucleotide sequence ID" value="NC_009380.1"/>
</dbReference>
<dbReference type="PIRSF" id="PIRSF009283">
    <property type="entry name" value="HPP_dOase"/>
    <property type="match status" value="1"/>
</dbReference>
<name>A4X8H1_SALTO</name>
<dbReference type="PATRIC" id="fig|369723.5.peg.2808"/>
<dbReference type="InterPro" id="IPR041736">
    <property type="entry name" value="4OHPhenylPyrv_dOase_N"/>
</dbReference>
<dbReference type="AlphaFoldDB" id="A4X8H1"/>
<dbReference type="EMBL" id="CP000667">
    <property type="protein sequence ID" value="ABP55171.1"/>
    <property type="molecule type" value="Genomic_DNA"/>
</dbReference>
<feature type="domain" description="VOC" evidence="6">
    <location>
        <begin position="13"/>
        <end position="139"/>
    </location>
</feature>
<evidence type="ECO:0000259" key="6">
    <source>
        <dbReference type="PROSITE" id="PS51819"/>
    </source>
</evidence>
<dbReference type="InterPro" id="IPR004360">
    <property type="entry name" value="Glyas_Fos-R_dOase_dom"/>
</dbReference>
<comment type="cofactor">
    <cofactor evidence="5">
        <name>Fe cation</name>
        <dbReference type="ChEBI" id="CHEBI:24875"/>
    </cofactor>
    <text evidence="5">Binds 1 Fe cation per subunit.</text>
</comment>
<keyword evidence="8" id="KW-1185">Reference proteome</keyword>
<dbReference type="PROSITE" id="PS51819">
    <property type="entry name" value="VOC"/>
    <property type="match status" value="2"/>
</dbReference>
<dbReference type="PANTHER" id="PTHR11959:SF1">
    <property type="entry name" value="4-HYDROXYPHENYLPYRUVATE DIOXYGENASE"/>
    <property type="match status" value="1"/>
</dbReference>
<gene>
    <name evidence="7" type="ordered locus">Strop_2727</name>
</gene>
<evidence type="ECO:0000256" key="4">
    <source>
        <dbReference type="ARBA" id="ARBA00023004"/>
    </source>
</evidence>
<dbReference type="STRING" id="369723.Strop_2727"/>
<dbReference type="SMR" id="A4X8H1"/>
<dbReference type="GO" id="GO:0046872">
    <property type="term" value="F:metal ion binding"/>
    <property type="evidence" value="ECO:0007669"/>
    <property type="project" value="UniProtKB-KW"/>
</dbReference>
<dbReference type="CDD" id="cd08342">
    <property type="entry name" value="HPPD_N_like"/>
    <property type="match status" value="1"/>
</dbReference>
<sequence>MSTDDITVFDNMVLDHVSFYAEDASAAAKWLVSGYGFAEYEDDRAFTGFPDARSVVVGVNDIRFRITQPLADSHPANRYLTRHGDGVADIALRVPDATAAYLAAVRRGATPVAEPTERGGLVTATIGAFGDVTHTFVQGRAGMIGVVPAEGPGNRRSTSGADGELGEIDHFAVCVYAGDLDTTVSFYRDVLDFELIFAERVQVGSQAMTTKVVQSRSGTLTLTLIEPDLNCEAGHINDFLTNHRGPGVQHIAFTAECIVQAVDVIGARGVELLSTPDAYYAALPARMDLARYTVDELRSRSILVDSDHDGQLYQIFTKSVHPRNTIFLEIIERLGARGFGSGNIRALYEAVERTREQE</sequence>
<proteinExistence type="inferred from homology"/>
<dbReference type="InterPro" id="IPR041735">
    <property type="entry name" value="4OHPhenylPyrv_dOase_C"/>
</dbReference>
<keyword evidence="2 5" id="KW-0479">Metal-binding</keyword>
<organism evidence="7 8">
    <name type="scientific">Salinispora tropica (strain ATCC BAA-916 / DSM 44818 / JCM 13857 / NBRC 105044 / CNB-440)</name>
    <dbReference type="NCBI Taxonomy" id="369723"/>
    <lineage>
        <taxon>Bacteria</taxon>
        <taxon>Bacillati</taxon>
        <taxon>Actinomycetota</taxon>
        <taxon>Actinomycetes</taxon>
        <taxon>Micromonosporales</taxon>
        <taxon>Micromonosporaceae</taxon>
        <taxon>Salinispora</taxon>
    </lineage>
</organism>
<keyword evidence="7" id="KW-0223">Dioxygenase</keyword>
<dbReference type="InterPro" id="IPR005956">
    <property type="entry name" value="4OHPhenylPyrv_dOase"/>
</dbReference>
<dbReference type="KEGG" id="stp:Strop_2727"/>
<evidence type="ECO:0000256" key="2">
    <source>
        <dbReference type="ARBA" id="ARBA00022723"/>
    </source>
</evidence>
<dbReference type="GO" id="GO:0006572">
    <property type="term" value="P:L-tyrosine catabolic process"/>
    <property type="evidence" value="ECO:0007669"/>
    <property type="project" value="TreeGrafter"/>
</dbReference>
<dbReference type="GO" id="GO:0003868">
    <property type="term" value="F:4-hydroxyphenylpyruvate dioxygenase activity"/>
    <property type="evidence" value="ECO:0007669"/>
    <property type="project" value="UniProtKB-EC"/>
</dbReference>
<dbReference type="eggNOG" id="COG3185">
    <property type="taxonomic scope" value="Bacteria"/>
</dbReference>
<dbReference type="Proteomes" id="UP000000235">
    <property type="component" value="Chromosome"/>
</dbReference>
<feature type="binding site" evidence="5">
    <location>
        <position position="250"/>
    </location>
    <ligand>
        <name>Fe cation</name>
        <dbReference type="ChEBI" id="CHEBI:24875"/>
    </ligand>
</feature>
<feature type="binding site" evidence="5">
    <location>
        <position position="170"/>
    </location>
    <ligand>
        <name>Fe cation</name>
        <dbReference type="ChEBI" id="CHEBI:24875"/>
    </ligand>
</feature>
<keyword evidence="7" id="KW-0670">Pyruvate</keyword>
<evidence type="ECO:0000313" key="8">
    <source>
        <dbReference type="Proteomes" id="UP000000235"/>
    </source>
</evidence>
<dbReference type="InterPro" id="IPR037523">
    <property type="entry name" value="VOC_core"/>
</dbReference>
<comment type="similarity">
    <text evidence="1">Belongs to the 4HPPD family.</text>
</comment>
<evidence type="ECO:0000256" key="1">
    <source>
        <dbReference type="ARBA" id="ARBA00005877"/>
    </source>
</evidence>
<evidence type="ECO:0000256" key="3">
    <source>
        <dbReference type="ARBA" id="ARBA00022737"/>
    </source>
</evidence>
<keyword evidence="4 5" id="KW-0408">Iron</keyword>
<keyword evidence="3" id="KW-0677">Repeat</keyword>
<dbReference type="NCBIfam" id="TIGR01263">
    <property type="entry name" value="4HPPD"/>
    <property type="match status" value="1"/>
</dbReference>
<dbReference type="Pfam" id="PF00903">
    <property type="entry name" value="Glyoxalase"/>
    <property type="match status" value="2"/>
</dbReference>
<dbReference type="EC" id="1.13.11.27" evidence="7"/>
<accession>A4X8H1</accession>
<evidence type="ECO:0000313" key="7">
    <source>
        <dbReference type="EMBL" id="ABP55171.1"/>
    </source>
</evidence>
<dbReference type="CDD" id="cd07250">
    <property type="entry name" value="HPPD_C_like"/>
    <property type="match status" value="1"/>
</dbReference>